<dbReference type="EMBL" id="CP087994">
    <property type="protein sequence ID" value="UYO61336.1"/>
    <property type="molecule type" value="Genomic_DNA"/>
</dbReference>
<evidence type="ECO:0000259" key="2">
    <source>
        <dbReference type="Pfam" id="PF13439"/>
    </source>
</evidence>
<name>A0ABY6HCJ7_9FIRM</name>
<dbReference type="PANTHER" id="PTHR45947">
    <property type="entry name" value="SULFOQUINOVOSYL TRANSFERASE SQD2"/>
    <property type="match status" value="1"/>
</dbReference>
<dbReference type="Pfam" id="PF13439">
    <property type="entry name" value="Glyco_transf_4"/>
    <property type="match status" value="1"/>
</dbReference>
<dbReference type="InterPro" id="IPR028098">
    <property type="entry name" value="Glyco_trans_4-like_N"/>
</dbReference>
<keyword evidence="4" id="KW-1185">Reference proteome</keyword>
<feature type="domain" description="Glycosyl transferase family 1" evidence="1">
    <location>
        <begin position="192"/>
        <end position="346"/>
    </location>
</feature>
<accession>A0ABY6HCJ7</accession>
<dbReference type="SUPFAM" id="SSF53756">
    <property type="entry name" value="UDP-Glycosyltransferase/glycogen phosphorylase"/>
    <property type="match status" value="1"/>
</dbReference>
<dbReference type="Proteomes" id="UP001163550">
    <property type="component" value="Chromosome"/>
</dbReference>
<reference evidence="3" key="1">
    <citation type="submission" date="2021-11" db="EMBL/GenBank/DDBJ databases">
        <title>Isoprene-degrading acetogen.</title>
        <authorList>
            <person name="Yang Y."/>
            <person name="Jin H."/>
            <person name="Yan J."/>
        </authorList>
    </citation>
    <scope>NUCLEOTIDE SEQUENCE</scope>
    <source>
        <strain evidence="3">Berkeley</strain>
    </source>
</reference>
<dbReference type="PANTHER" id="PTHR45947:SF3">
    <property type="entry name" value="SULFOQUINOVOSYL TRANSFERASE SQD2"/>
    <property type="match status" value="1"/>
</dbReference>
<evidence type="ECO:0000313" key="3">
    <source>
        <dbReference type="EMBL" id="UYO61336.1"/>
    </source>
</evidence>
<evidence type="ECO:0000313" key="4">
    <source>
        <dbReference type="Proteomes" id="UP001163550"/>
    </source>
</evidence>
<dbReference type="InterPro" id="IPR050194">
    <property type="entry name" value="Glycosyltransferase_grp1"/>
</dbReference>
<dbReference type="CDD" id="cd03801">
    <property type="entry name" value="GT4_PimA-like"/>
    <property type="match status" value="1"/>
</dbReference>
<dbReference type="Pfam" id="PF00534">
    <property type="entry name" value="Glycos_transf_1"/>
    <property type="match status" value="1"/>
</dbReference>
<feature type="domain" description="Glycosyltransferase subfamily 4-like N-terminal" evidence="2">
    <location>
        <begin position="17"/>
        <end position="178"/>
    </location>
</feature>
<dbReference type="Gene3D" id="3.40.50.2000">
    <property type="entry name" value="Glycogen Phosphorylase B"/>
    <property type="match status" value="2"/>
</dbReference>
<proteinExistence type="predicted"/>
<gene>
    <name evidence="3" type="ORF">LNN31_11110</name>
</gene>
<dbReference type="InterPro" id="IPR001296">
    <property type="entry name" value="Glyco_trans_1"/>
</dbReference>
<sequence>MMNVLHVNSYYAQGTFYKHLYDQQIQIGIAIDVYVPTPIAVNRDLGNYTTISINHNNYDRYLFHLKHTKIYRDIKRTYRLEDYTVVHAHSLFSNGYIAMRIKKDFGVPYIVAVRDTDANVFFKRMVWLRKLGISILKEASQVIFLSTTYRDAVIKKYLPEHLQDEILAKCAVIPNGIDQFWLDHLGTPKLSRDNNTLNLLVVGMINKRKNIPATIKAIRHLIRQGYEVTFTVVGTVNDTSIFEQIKKEAFIRYLPHCSKEKLIEIYRNSDIFVMPSITETFGLVYPEAMSQGLPVIYTEGQGFDGQFPDGEVGFAVNCFDVEDIANKIVKIKNHYNDLSQNAVTNALKFCWTDICEEYKNIYEAIGHK</sequence>
<organism evidence="3 4">
    <name type="scientific">Acetobacterium wieringae</name>
    <dbReference type="NCBI Taxonomy" id="52694"/>
    <lineage>
        <taxon>Bacteria</taxon>
        <taxon>Bacillati</taxon>
        <taxon>Bacillota</taxon>
        <taxon>Clostridia</taxon>
        <taxon>Eubacteriales</taxon>
        <taxon>Eubacteriaceae</taxon>
        <taxon>Acetobacterium</taxon>
    </lineage>
</organism>
<protein>
    <submittedName>
        <fullName evidence="3">Glycosyltransferase family 4 protein</fullName>
    </submittedName>
</protein>
<dbReference type="RefSeq" id="WP_228883463.1">
    <property type="nucleotide sequence ID" value="NZ_CABIIK010000056.1"/>
</dbReference>
<evidence type="ECO:0000259" key="1">
    <source>
        <dbReference type="Pfam" id="PF00534"/>
    </source>
</evidence>